<name>A0ABS2DRF3_9BURK</name>
<dbReference type="SUPFAM" id="SSF46689">
    <property type="entry name" value="Homeodomain-like"/>
    <property type="match status" value="2"/>
</dbReference>
<dbReference type="RefSeq" id="WP_205102368.1">
    <property type="nucleotide sequence ID" value="NZ_JACJJC010000006.1"/>
</dbReference>
<organism evidence="1 2">
    <name type="scientific">Sutterella massiliensis</name>
    <dbReference type="NCBI Taxonomy" id="1816689"/>
    <lineage>
        <taxon>Bacteria</taxon>
        <taxon>Pseudomonadati</taxon>
        <taxon>Pseudomonadota</taxon>
        <taxon>Betaproteobacteria</taxon>
        <taxon>Burkholderiales</taxon>
        <taxon>Sutterellaceae</taxon>
        <taxon>Sutterella</taxon>
    </lineage>
</organism>
<comment type="caution">
    <text evidence="1">The sequence shown here is derived from an EMBL/GenBank/DDBJ whole genome shotgun (WGS) entry which is preliminary data.</text>
</comment>
<gene>
    <name evidence="1" type="ORF">H6A60_05305</name>
</gene>
<reference evidence="1 2" key="1">
    <citation type="journal article" date="2021" name="Sci. Rep.">
        <title>The distribution of antibiotic resistance genes in chicken gut microbiota commensals.</title>
        <authorList>
            <person name="Juricova H."/>
            <person name="Matiasovicova J."/>
            <person name="Kubasova T."/>
            <person name="Cejkova D."/>
            <person name="Rychlik I."/>
        </authorList>
    </citation>
    <scope>NUCLEOTIDE SEQUENCE [LARGE SCALE GENOMIC DNA]</scope>
    <source>
        <strain evidence="1 2">An829</strain>
    </source>
</reference>
<evidence type="ECO:0008006" key="3">
    <source>
        <dbReference type="Google" id="ProtNLM"/>
    </source>
</evidence>
<protein>
    <recommendedName>
        <fullName evidence="3">Transposase</fullName>
    </recommendedName>
</protein>
<evidence type="ECO:0000313" key="1">
    <source>
        <dbReference type="EMBL" id="MBM6703901.1"/>
    </source>
</evidence>
<dbReference type="Pfam" id="PF01527">
    <property type="entry name" value="HTH_Tnp_1"/>
    <property type="match status" value="1"/>
</dbReference>
<keyword evidence="2" id="KW-1185">Reference proteome</keyword>
<dbReference type="EMBL" id="JACJJC010000006">
    <property type="protein sequence ID" value="MBM6703901.1"/>
    <property type="molecule type" value="Genomic_DNA"/>
</dbReference>
<accession>A0ABS2DRF3</accession>
<proteinExistence type="predicted"/>
<dbReference type="InterPro" id="IPR002514">
    <property type="entry name" value="Transposase_8"/>
</dbReference>
<sequence length="121" mass="13868">MTDSIDNGDRIETVRFRPDFPSDQKRTFAALLFSKGMGYRTVAKVLGLSIYTVRDWSRLYAQGQFSEKLTEKQYRYDEAFKAKVVALRKSGVSWAELRRRTGISPATCKKWMLRASAASDD</sequence>
<dbReference type="Proteomes" id="UP000715095">
    <property type="component" value="Unassembled WGS sequence"/>
</dbReference>
<dbReference type="InterPro" id="IPR009057">
    <property type="entry name" value="Homeodomain-like_sf"/>
</dbReference>
<evidence type="ECO:0000313" key="2">
    <source>
        <dbReference type="Proteomes" id="UP000715095"/>
    </source>
</evidence>